<dbReference type="CDD" id="cd01992">
    <property type="entry name" value="TilS_N"/>
    <property type="match status" value="1"/>
</dbReference>
<evidence type="ECO:0000256" key="2">
    <source>
        <dbReference type="ARBA" id="ARBA00022490"/>
    </source>
</evidence>
<evidence type="ECO:0000313" key="10">
    <source>
        <dbReference type="EMBL" id="QEA38799.1"/>
    </source>
</evidence>
<dbReference type="NCBIfam" id="TIGR02432">
    <property type="entry name" value="lysidine_TilS_N"/>
    <property type="match status" value="1"/>
</dbReference>
<dbReference type="Pfam" id="PF01171">
    <property type="entry name" value="ATP_bind_3"/>
    <property type="match status" value="1"/>
</dbReference>
<evidence type="ECO:0000256" key="5">
    <source>
        <dbReference type="ARBA" id="ARBA00022741"/>
    </source>
</evidence>
<dbReference type="InterPro" id="IPR011063">
    <property type="entry name" value="TilS/TtcA_N"/>
</dbReference>
<dbReference type="PANTHER" id="PTHR43033:SF1">
    <property type="entry name" value="TRNA(ILE)-LYSIDINE SYNTHASE-RELATED"/>
    <property type="match status" value="1"/>
</dbReference>
<protein>
    <recommendedName>
        <fullName evidence="8">tRNA(Ile)-lysidine synthase</fullName>
        <ecNumber evidence="8">6.3.4.19</ecNumber>
    </recommendedName>
    <alternativeName>
        <fullName evidence="8">tRNA(Ile)-2-lysyl-cytidine synthase</fullName>
    </alternativeName>
    <alternativeName>
        <fullName evidence="8">tRNA(Ile)-lysidine synthetase</fullName>
    </alternativeName>
</protein>
<dbReference type="InterPro" id="IPR015262">
    <property type="entry name" value="tRNA_Ile_lys_synt_subst-bd"/>
</dbReference>
<dbReference type="OrthoDB" id="9807403at2"/>
<dbReference type="Gene3D" id="1.20.59.20">
    <property type="match status" value="1"/>
</dbReference>
<keyword evidence="6 8" id="KW-0067">ATP-binding</keyword>
<evidence type="ECO:0000256" key="4">
    <source>
        <dbReference type="ARBA" id="ARBA00022694"/>
    </source>
</evidence>
<dbReference type="RefSeq" id="WP_147183856.1">
    <property type="nucleotide sequence ID" value="NZ_CP042382.1"/>
</dbReference>
<sequence>MSLQSLIDNALAATPPGRIVWVALSGGLDSCLLLSLACDAARRFPRPIHALHVNHGLQRAADGFENHCRRLCSRLGVPLFIERVRIDPQAGLGLEGAAREARYSAFARRVEPGETLWLGQHASDQAETFLLAALRGSGVRGLAAMPRTRDWRGRRLQRPLLALTRRRLERDAVRRELQWVEDPSNDDLSLDRNFLRHGVMAQLRTRWPQAETSLARAATLVGEADALLEELAELDLASAGGNPAELPLAMLAALSPARQRLLIRHCCRRLELATPPVRRLEALLEQLAARRDARVCIAWPGKAALDAEASDAEARLWRGHLYLHASSVSLDAAWQSCWDGKRSIETPFGHLSGSLERDDGGSVAVTLAPRRGGERMMLAERGSRDLKRLLQEASVPPWRRNQLLLAFDRETLVAVLDPLEETTLYQAPGWRVRNIRVLKR</sequence>
<dbReference type="NCBIfam" id="TIGR02433">
    <property type="entry name" value="lysidine_TilS_C"/>
    <property type="match status" value="1"/>
</dbReference>
<accession>A0A5B8SP03</accession>
<dbReference type="SMART" id="SM00977">
    <property type="entry name" value="TilS_C"/>
    <property type="match status" value="1"/>
</dbReference>
<reference evidence="10 11" key="1">
    <citation type="submission" date="2019-06" db="EMBL/GenBank/DDBJ databases">
        <title>Genome analyses of bacteria isolated from kimchi.</title>
        <authorList>
            <person name="Lee S."/>
            <person name="Ahn S."/>
            <person name="Roh S."/>
        </authorList>
    </citation>
    <scope>NUCLEOTIDE SEQUENCE [LARGE SCALE GENOMIC DNA]</scope>
    <source>
        <strain evidence="10 11">CBA4606</strain>
    </source>
</reference>
<feature type="domain" description="Lysidine-tRNA(Ile) synthetase C-terminal" evidence="9">
    <location>
        <begin position="365"/>
        <end position="432"/>
    </location>
</feature>
<dbReference type="PANTHER" id="PTHR43033">
    <property type="entry name" value="TRNA(ILE)-LYSIDINE SYNTHASE-RELATED"/>
    <property type="match status" value="1"/>
</dbReference>
<dbReference type="EC" id="6.3.4.19" evidence="8"/>
<evidence type="ECO:0000259" key="9">
    <source>
        <dbReference type="SMART" id="SM00977"/>
    </source>
</evidence>
<dbReference type="Pfam" id="PF09179">
    <property type="entry name" value="TilS"/>
    <property type="match status" value="1"/>
</dbReference>
<gene>
    <name evidence="8 10" type="primary">tilS</name>
    <name evidence="10" type="ORF">FGL86_06720</name>
</gene>
<keyword evidence="11" id="KW-1185">Reference proteome</keyword>
<dbReference type="Proteomes" id="UP000321272">
    <property type="component" value="Chromosome"/>
</dbReference>
<keyword evidence="5 8" id="KW-0547">Nucleotide-binding</keyword>
<evidence type="ECO:0000256" key="1">
    <source>
        <dbReference type="ARBA" id="ARBA00004496"/>
    </source>
</evidence>
<evidence type="ECO:0000256" key="3">
    <source>
        <dbReference type="ARBA" id="ARBA00022598"/>
    </source>
</evidence>
<dbReference type="Gene3D" id="3.40.50.620">
    <property type="entry name" value="HUPs"/>
    <property type="match status" value="1"/>
</dbReference>
<dbReference type="HAMAP" id="MF_01161">
    <property type="entry name" value="tRNA_Ile_lys_synt"/>
    <property type="match status" value="1"/>
</dbReference>
<dbReference type="SUPFAM" id="SSF52402">
    <property type="entry name" value="Adenine nucleotide alpha hydrolases-like"/>
    <property type="match status" value="1"/>
</dbReference>
<dbReference type="InterPro" id="IPR012795">
    <property type="entry name" value="tRNA_Ile_lys_synt_N"/>
</dbReference>
<evidence type="ECO:0000256" key="7">
    <source>
        <dbReference type="ARBA" id="ARBA00048539"/>
    </source>
</evidence>
<comment type="domain">
    <text evidence="8">The N-terminal region contains the highly conserved SGGXDS motif, predicted to be a P-loop motif involved in ATP binding.</text>
</comment>
<proteinExistence type="inferred from homology"/>
<dbReference type="InterPro" id="IPR014729">
    <property type="entry name" value="Rossmann-like_a/b/a_fold"/>
</dbReference>
<comment type="similarity">
    <text evidence="8">Belongs to the tRNA(Ile)-lysidine synthase family.</text>
</comment>
<dbReference type="Pfam" id="PF11734">
    <property type="entry name" value="TilS_C"/>
    <property type="match status" value="1"/>
</dbReference>
<evidence type="ECO:0000256" key="6">
    <source>
        <dbReference type="ARBA" id="ARBA00022840"/>
    </source>
</evidence>
<name>A0A5B8SP03_9GAMM</name>
<dbReference type="GO" id="GO:0005737">
    <property type="term" value="C:cytoplasm"/>
    <property type="evidence" value="ECO:0007669"/>
    <property type="project" value="UniProtKB-SubCell"/>
</dbReference>
<dbReference type="AlphaFoldDB" id="A0A5B8SP03"/>
<evidence type="ECO:0000256" key="8">
    <source>
        <dbReference type="HAMAP-Rule" id="MF_01161"/>
    </source>
</evidence>
<keyword evidence="3 8" id="KW-0436">Ligase</keyword>
<dbReference type="EMBL" id="CP042382">
    <property type="protein sequence ID" value="QEA38799.1"/>
    <property type="molecule type" value="Genomic_DNA"/>
</dbReference>
<evidence type="ECO:0000313" key="11">
    <source>
        <dbReference type="Proteomes" id="UP000321272"/>
    </source>
</evidence>
<dbReference type="GO" id="GO:0005524">
    <property type="term" value="F:ATP binding"/>
    <property type="evidence" value="ECO:0007669"/>
    <property type="project" value="UniProtKB-UniRule"/>
</dbReference>
<comment type="catalytic activity">
    <reaction evidence="7 8">
        <text>cytidine(34) in tRNA(Ile2) + L-lysine + ATP = lysidine(34) in tRNA(Ile2) + AMP + diphosphate + H(+)</text>
        <dbReference type="Rhea" id="RHEA:43744"/>
        <dbReference type="Rhea" id="RHEA-COMP:10625"/>
        <dbReference type="Rhea" id="RHEA-COMP:10670"/>
        <dbReference type="ChEBI" id="CHEBI:15378"/>
        <dbReference type="ChEBI" id="CHEBI:30616"/>
        <dbReference type="ChEBI" id="CHEBI:32551"/>
        <dbReference type="ChEBI" id="CHEBI:33019"/>
        <dbReference type="ChEBI" id="CHEBI:82748"/>
        <dbReference type="ChEBI" id="CHEBI:83665"/>
        <dbReference type="ChEBI" id="CHEBI:456215"/>
        <dbReference type="EC" id="6.3.4.19"/>
    </reaction>
</comment>
<comment type="subcellular location">
    <subcellularLocation>
        <location evidence="1 8">Cytoplasm</location>
    </subcellularLocation>
</comment>
<keyword evidence="2 8" id="KW-0963">Cytoplasm</keyword>
<dbReference type="SUPFAM" id="SSF82829">
    <property type="entry name" value="MesJ substrate recognition domain-like"/>
    <property type="match status" value="1"/>
</dbReference>
<comment type="function">
    <text evidence="8">Ligates lysine onto the cytidine present at position 34 of the AUA codon-specific tRNA(Ile) that contains the anticodon CAU, in an ATP-dependent manner. Cytidine is converted to lysidine, thus changing the amino acid specificity of the tRNA from methionine to isoleucine.</text>
</comment>
<dbReference type="SUPFAM" id="SSF56037">
    <property type="entry name" value="PheT/TilS domain"/>
    <property type="match status" value="1"/>
</dbReference>
<organism evidence="10 11">
    <name type="scientific">Pistricoccus aurantiacus</name>
    <dbReference type="NCBI Taxonomy" id="1883414"/>
    <lineage>
        <taxon>Bacteria</taxon>
        <taxon>Pseudomonadati</taxon>
        <taxon>Pseudomonadota</taxon>
        <taxon>Gammaproteobacteria</taxon>
        <taxon>Oceanospirillales</taxon>
        <taxon>Halomonadaceae</taxon>
        <taxon>Pistricoccus</taxon>
    </lineage>
</organism>
<dbReference type="GO" id="GO:0006400">
    <property type="term" value="P:tRNA modification"/>
    <property type="evidence" value="ECO:0007669"/>
    <property type="project" value="UniProtKB-UniRule"/>
</dbReference>
<feature type="binding site" evidence="8">
    <location>
        <begin position="25"/>
        <end position="30"/>
    </location>
    <ligand>
        <name>ATP</name>
        <dbReference type="ChEBI" id="CHEBI:30616"/>
    </ligand>
</feature>
<dbReference type="InterPro" id="IPR012796">
    <property type="entry name" value="Lysidine-tRNA-synth_C"/>
</dbReference>
<dbReference type="InterPro" id="IPR012094">
    <property type="entry name" value="tRNA_Ile_lys_synt"/>
</dbReference>
<dbReference type="KEGG" id="paur:FGL86_06720"/>
<keyword evidence="4 8" id="KW-0819">tRNA processing</keyword>
<dbReference type="GO" id="GO:0032267">
    <property type="term" value="F:tRNA(Ile)-lysidine synthase activity"/>
    <property type="evidence" value="ECO:0007669"/>
    <property type="project" value="UniProtKB-EC"/>
</dbReference>